<dbReference type="STRING" id="1707952.A6A03_08185"/>
<feature type="domain" description="Peptidase S1" evidence="3">
    <location>
        <begin position="33"/>
        <end position="283"/>
    </location>
</feature>
<keyword evidence="5" id="KW-1185">Reference proteome</keyword>
<sequence>MRQRIVLLALIFLIGLLPASVASREGAPPQLTIVGGNPVAPGDYPWLVALLIAEITDEAAAFCGGALIDDGGVVTETSWVLTAAHCLADGAGNVADPAAIQVLVGQQDLSQATAAQRRDVAEILVHPLYVPDAVLYNDVALIRLATPVTGITPIRIATPADAARFAPGETAYIAGWGNRLPQTGFDFPDVAHKAQAPIVDLTTCNERYDGALSSVHLCAGVLPDGGVDTCQGDSGGPLMVSDGSGGFLHAGIVSFGTGCGWPHFPGVYALTAFFADWIEAQITGSAHIDIWQLPLPAAVGLPLHLSTAAPGTPFEYAVLVANSGALPLTDVVVTVELPVGATLVSGSISDGGVYDSNTNTVEWSFTGLLPGEVLQLSYQVQAAASVTSGDYQVVADSDDGLVISFGRESAVTVINQPRLYVAAFYPTEVEAGSIYPVQFTVGNFGLGPNAGLTDLELVVDLPAGVNPVAIEDGGVQTGNQVRWTMSELPAGDEVFATLQLAAGKLGDVLRITNYGVYNGVTPLRYGVVGVQIVTGPAVRYLPMVFR</sequence>
<keyword evidence="2" id="KW-0378">Hydrolase</keyword>
<evidence type="ECO:0000313" key="5">
    <source>
        <dbReference type="Proteomes" id="UP000078287"/>
    </source>
</evidence>
<evidence type="ECO:0000259" key="3">
    <source>
        <dbReference type="PROSITE" id="PS50240"/>
    </source>
</evidence>
<evidence type="ECO:0000313" key="4">
    <source>
        <dbReference type="EMBL" id="OAN48351.1"/>
    </source>
</evidence>
<dbReference type="PROSITE" id="PS50240">
    <property type="entry name" value="TRYPSIN_DOM"/>
    <property type="match status" value="1"/>
</dbReference>
<dbReference type="InterPro" id="IPR001314">
    <property type="entry name" value="Peptidase_S1A"/>
</dbReference>
<dbReference type="InterPro" id="IPR018114">
    <property type="entry name" value="TRYPSIN_HIS"/>
</dbReference>
<evidence type="ECO:0000256" key="2">
    <source>
        <dbReference type="RuleBase" id="RU363034"/>
    </source>
</evidence>
<dbReference type="AlphaFoldDB" id="A0A178MI12"/>
<dbReference type="CDD" id="cd00190">
    <property type="entry name" value="Tryp_SPc"/>
    <property type="match status" value="1"/>
</dbReference>
<dbReference type="InterPro" id="IPR001434">
    <property type="entry name" value="OmcB-like_DUF11"/>
</dbReference>
<dbReference type="InterPro" id="IPR001254">
    <property type="entry name" value="Trypsin_dom"/>
</dbReference>
<reference evidence="4 5" key="1">
    <citation type="submission" date="2016-04" db="EMBL/GenBank/DDBJ databases">
        <title>Chloroflexus islandicus sp. nov., a thermophilic filamentous anoxygenic phototrophic bacterium from geyser Strokkur (Iceland).</title>
        <authorList>
            <person name="Gaisin V.A."/>
            <person name="Kalashnikov A.M."/>
            <person name="Sukhacheva M.V."/>
            <person name="Grouzdev D.S."/>
            <person name="Ivanov T.M."/>
            <person name="Kuznetsov B."/>
            <person name="Gorlenko V.M."/>
        </authorList>
    </citation>
    <scope>NUCLEOTIDE SEQUENCE [LARGE SCALE GENOMIC DNA]</scope>
    <source>
        <strain evidence="5">isl-2</strain>
    </source>
</reference>
<dbReference type="Gene3D" id="2.40.10.10">
    <property type="entry name" value="Trypsin-like serine proteases"/>
    <property type="match status" value="1"/>
</dbReference>
<dbReference type="RefSeq" id="WP_066783047.1">
    <property type="nucleotide sequence ID" value="NZ_LWQS01000032.1"/>
</dbReference>
<dbReference type="PROSITE" id="PS00135">
    <property type="entry name" value="TRYPSIN_SER"/>
    <property type="match status" value="1"/>
</dbReference>
<organism evidence="4 5">
    <name type="scientific">Chloroflexus islandicus</name>
    <dbReference type="NCBI Taxonomy" id="1707952"/>
    <lineage>
        <taxon>Bacteria</taxon>
        <taxon>Bacillati</taxon>
        <taxon>Chloroflexota</taxon>
        <taxon>Chloroflexia</taxon>
        <taxon>Chloroflexales</taxon>
        <taxon>Chloroflexineae</taxon>
        <taxon>Chloroflexaceae</taxon>
        <taxon>Chloroflexus</taxon>
    </lineage>
</organism>
<keyword evidence="2" id="KW-0645">Protease</keyword>
<dbReference type="InterPro" id="IPR009003">
    <property type="entry name" value="Peptidase_S1_PA"/>
</dbReference>
<dbReference type="SUPFAM" id="SSF50494">
    <property type="entry name" value="Trypsin-like serine proteases"/>
    <property type="match status" value="1"/>
</dbReference>
<dbReference type="EMBL" id="LWQS01000032">
    <property type="protein sequence ID" value="OAN48351.1"/>
    <property type="molecule type" value="Genomic_DNA"/>
</dbReference>
<dbReference type="InterPro" id="IPR043504">
    <property type="entry name" value="Peptidase_S1_PA_chymotrypsin"/>
</dbReference>
<dbReference type="PANTHER" id="PTHR24252:SF10">
    <property type="entry name" value="SERINE PROTEASE 56"/>
    <property type="match status" value="1"/>
</dbReference>
<name>A0A178MI12_9CHLR</name>
<keyword evidence="2" id="KW-0720">Serine protease</keyword>
<dbReference type="GO" id="GO:0004252">
    <property type="term" value="F:serine-type endopeptidase activity"/>
    <property type="evidence" value="ECO:0007669"/>
    <property type="project" value="InterPro"/>
</dbReference>
<dbReference type="Pfam" id="PF01345">
    <property type="entry name" value="DUF11"/>
    <property type="match status" value="1"/>
</dbReference>
<dbReference type="PROSITE" id="PS00134">
    <property type="entry name" value="TRYPSIN_HIS"/>
    <property type="match status" value="1"/>
</dbReference>
<dbReference type="FunFam" id="2.40.10.10:FF:000068">
    <property type="entry name" value="transmembrane protease serine 2"/>
    <property type="match status" value="1"/>
</dbReference>
<dbReference type="Gene3D" id="2.60.40.1170">
    <property type="entry name" value="Mu homology domain, subdomain B"/>
    <property type="match status" value="1"/>
</dbReference>
<dbReference type="NCBIfam" id="TIGR01451">
    <property type="entry name" value="B_ant_repeat"/>
    <property type="match status" value="1"/>
</dbReference>
<dbReference type="InterPro" id="IPR033116">
    <property type="entry name" value="TRYPSIN_SER"/>
</dbReference>
<dbReference type="SMART" id="SM00020">
    <property type="entry name" value="Tryp_SPc"/>
    <property type="match status" value="1"/>
</dbReference>
<comment type="caution">
    <text evidence="4">The sequence shown here is derived from an EMBL/GenBank/DDBJ whole genome shotgun (WGS) entry which is preliminary data.</text>
</comment>
<dbReference type="Pfam" id="PF00089">
    <property type="entry name" value="Trypsin"/>
    <property type="match status" value="1"/>
</dbReference>
<keyword evidence="1" id="KW-1015">Disulfide bond</keyword>
<dbReference type="GO" id="GO:0006508">
    <property type="term" value="P:proteolysis"/>
    <property type="evidence" value="ECO:0007669"/>
    <property type="project" value="UniProtKB-KW"/>
</dbReference>
<dbReference type="PANTHER" id="PTHR24252">
    <property type="entry name" value="ACROSIN-RELATED"/>
    <property type="match status" value="1"/>
</dbReference>
<dbReference type="OrthoDB" id="9813836at2"/>
<protein>
    <recommendedName>
        <fullName evidence="3">Peptidase S1 domain-containing protein</fullName>
    </recommendedName>
</protein>
<dbReference type="PRINTS" id="PR00722">
    <property type="entry name" value="CHYMOTRYPSIN"/>
</dbReference>
<dbReference type="Proteomes" id="UP000078287">
    <property type="component" value="Unassembled WGS sequence"/>
</dbReference>
<proteinExistence type="predicted"/>
<accession>A0A178MI12</accession>
<gene>
    <name evidence="4" type="ORF">A6A03_08185</name>
</gene>
<dbReference type="InterPro" id="IPR047589">
    <property type="entry name" value="DUF11_rpt"/>
</dbReference>
<dbReference type="FunFam" id="2.40.10.10:FF:000002">
    <property type="entry name" value="Transmembrane protease serine"/>
    <property type="match status" value="1"/>
</dbReference>
<evidence type="ECO:0000256" key="1">
    <source>
        <dbReference type="ARBA" id="ARBA00023157"/>
    </source>
</evidence>